<keyword evidence="9" id="KW-1185">Reference proteome</keyword>
<dbReference type="GO" id="GO:1990961">
    <property type="term" value="P:xenobiotic detoxification by transmembrane export across the plasma membrane"/>
    <property type="evidence" value="ECO:0007669"/>
    <property type="project" value="InterPro"/>
</dbReference>
<protein>
    <recommendedName>
        <fullName evidence="7">Protein DETOXIFICATION</fullName>
    </recommendedName>
    <alternativeName>
        <fullName evidence="7">Multidrug and toxic compound extrusion protein</fullName>
    </alternativeName>
</protein>
<keyword evidence="3" id="KW-0813">Transport</keyword>
<dbReference type="InterPro" id="IPR002528">
    <property type="entry name" value="MATE_fam"/>
</dbReference>
<comment type="subcellular location">
    <subcellularLocation>
        <location evidence="1">Membrane</location>
        <topology evidence="1">Multi-pass membrane protein</topology>
    </subcellularLocation>
</comment>
<keyword evidence="4 7" id="KW-0812">Transmembrane</keyword>
<keyword evidence="6 7" id="KW-0472">Membrane</keyword>
<keyword evidence="5 7" id="KW-1133">Transmembrane helix</keyword>
<feature type="transmembrane region" description="Helical" evidence="7">
    <location>
        <begin position="132"/>
        <end position="150"/>
    </location>
</feature>
<reference evidence="10" key="1">
    <citation type="submission" date="2025-08" db="UniProtKB">
        <authorList>
            <consortium name="RefSeq"/>
        </authorList>
    </citation>
    <scope>IDENTIFICATION</scope>
    <source>
        <tissue evidence="10">Fruit stalk</tissue>
    </source>
</reference>
<feature type="transmembrane region" description="Helical" evidence="7">
    <location>
        <begin position="361"/>
        <end position="379"/>
    </location>
</feature>
<dbReference type="GO" id="GO:0015297">
    <property type="term" value="F:antiporter activity"/>
    <property type="evidence" value="ECO:0007669"/>
    <property type="project" value="InterPro"/>
</dbReference>
<feature type="region of interest" description="Disordered" evidence="8">
    <location>
        <begin position="1"/>
        <end position="48"/>
    </location>
</feature>
<dbReference type="OrthoDB" id="2126698at2759"/>
<evidence type="ECO:0000256" key="7">
    <source>
        <dbReference type="RuleBase" id="RU004914"/>
    </source>
</evidence>
<evidence type="ECO:0000313" key="10">
    <source>
        <dbReference type="RefSeq" id="XP_022769619.1"/>
    </source>
</evidence>
<dbReference type="Pfam" id="PF01554">
    <property type="entry name" value="MatE"/>
    <property type="match status" value="1"/>
</dbReference>
<dbReference type="GO" id="GO:0016020">
    <property type="term" value="C:membrane"/>
    <property type="evidence" value="ECO:0007669"/>
    <property type="project" value="UniProtKB-SubCell"/>
</dbReference>
<evidence type="ECO:0000256" key="4">
    <source>
        <dbReference type="ARBA" id="ARBA00022692"/>
    </source>
</evidence>
<evidence type="ECO:0000256" key="6">
    <source>
        <dbReference type="ARBA" id="ARBA00023136"/>
    </source>
</evidence>
<evidence type="ECO:0000256" key="8">
    <source>
        <dbReference type="SAM" id="MobiDB-lite"/>
    </source>
</evidence>
<feature type="transmembrane region" description="Helical" evidence="7">
    <location>
        <begin position="415"/>
        <end position="438"/>
    </location>
</feature>
<feature type="transmembrane region" description="Helical" evidence="7">
    <location>
        <begin position="226"/>
        <end position="249"/>
    </location>
</feature>
<evidence type="ECO:0000256" key="3">
    <source>
        <dbReference type="ARBA" id="ARBA00022448"/>
    </source>
</evidence>
<dbReference type="RefSeq" id="XP_022769619.1">
    <property type="nucleotide sequence ID" value="XM_022913884.1"/>
</dbReference>
<feature type="transmembrane region" description="Helical" evidence="7">
    <location>
        <begin position="162"/>
        <end position="185"/>
    </location>
</feature>
<dbReference type="CDD" id="cd13132">
    <property type="entry name" value="MATE_eukaryotic"/>
    <property type="match status" value="1"/>
</dbReference>
<dbReference type="KEGG" id="dzi:111313207"/>
<evidence type="ECO:0000313" key="9">
    <source>
        <dbReference type="Proteomes" id="UP000515121"/>
    </source>
</evidence>
<organism evidence="9 10">
    <name type="scientific">Durio zibethinus</name>
    <name type="common">Durian</name>
    <dbReference type="NCBI Taxonomy" id="66656"/>
    <lineage>
        <taxon>Eukaryota</taxon>
        <taxon>Viridiplantae</taxon>
        <taxon>Streptophyta</taxon>
        <taxon>Embryophyta</taxon>
        <taxon>Tracheophyta</taxon>
        <taxon>Spermatophyta</taxon>
        <taxon>Magnoliopsida</taxon>
        <taxon>eudicotyledons</taxon>
        <taxon>Gunneridae</taxon>
        <taxon>Pentapetalae</taxon>
        <taxon>rosids</taxon>
        <taxon>malvids</taxon>
        <taxon>Malvales</taxon>
        <taxon>Malvaceae</taxon>
        <taxon>Helicteroideae</taxon>
        <taxon>Durio</taxon>
    </lineage>
</organism>
<feature type="transmembrane region" description="Helical" evidence="7">
    <location>
        <begin position="329"/>
        <end position="349"/>
    </location>
</feature>
<comment type="similarity">
    <text evidence="2 7">Belongs to the multi antimicrobial extrusion (MATE) (TC 2.A.66.1) family.</text>
</comment>
<feature type="transmembrane region" description="Helical" evidence="7">
    <location>
        <begin position="197"/>
        <end position="220"/>
    </location>
</feature>
<dbReference type="AlphaFoldDB" id="A0A6P6AXL5"/>
<sequence length="470" mass="52186">MGLGSFVTDSVPLFSRTEKSEKNGPGSASKERMEDMGDNNPGNLTTRAQEGELGSSTVCGGGIVTVPFAGCICEDGWTPWLMHHVHYHPHIDSQNRTKLDPLFYWGLCGALDSLNGQAYGAKQYHKIGSCTYCALISTLHFVSVCLVWMYTDKILVLVGQDAHVAVIACRYSMWLIASLSAYAILQSQVRFLQSQSLVLPIFFISLATLCFHVPVCWVLVFKSGLGNTGAALAISFSYWLNVILLGFYMRYSSSCERTRIPYLKDVFPIVKKFFQFAIPSDVMACLEWWSFEIIVLISGLLPNSDLSSSSLHYNIPFGISVAARFDLRLFFIASMTLFCCRHVFAYAYSNEKDVVTKVTQILPLVFLSLTMDGIVRGIGWQHIGAYANLTACYLFGIPAGVLCGLIMHLRGQGLWVGMLTRSSVQGILLALVIAFTNWKKQAMKARERIFQGTSAGENGLFRKSYKLDWG</sequence>
<dbReference type="InterPro" id="IPR045069">
    <property type="entry name" value="MATE_euk"/>
</dbReference>
<accession>A0A6P6AXL5</accession>
<evidence type="ECO:0000256" key="2">
    <source>
        <dbReference type="ARBA" id="ARBA00010199"/>
    </source>
</evidence>
<dbReference type="PANTHER" id="PTHR11206">
    <property type="entry name" value="MULTIDRUG RESISTANCE PROTEIN"/>
    <property type="match status" value="1"/>
</dbReference>
<evidence type="ECO:0000256" key="1">
    <source>
        <dbReference type="ARBA" id="ARBA00004141"/>
    </source>
</evidence>
<feature type="transmembrane region" description="Helical" evidence="7">
    <location>
        <begin position="391"/>
        <end position="409"/>
    </location>
</feature>
<proteinExistence type="inferred from homology"/>
<gene>
    <name evidence="10" type="primary">LOC111313207</name>
</gene>
<name>A0A6P6AXL5_DURZI</name>
<evidence type="ECO:0000256" key="5">
    <source>
        <dbReference type="ARBA" id="ARBA00022989"/>
    </source>
</evidence>
<dbReference type="Proteomes" id="UP000515121">
    <property type="component" value="Unplaced"/>
</dbReference>
<dbReference type="GO" id="GO:0042910">
    <property type="term" value="F:xenobiotic transmembrane transporter activity"/>
    <property type="evidence" value="ECO:0007669"/>
    <property type="project" value="InterPro"/>
</dbReference>
<dbReference type="GeneID" id="111313207"/>
<comment type="caution">
    <text evidence="7">Lacks conserved residue(s) required for the propagation of feature annotation.</text>
</comment>